<dbReference type="InterPro" id="IPR006636">
    <property type="entry name" value="STI1_HS-bd"/>
</dbReference>
<reference evidence="3" key="1">
    <citation type="submission" date="2013-12" db="EMBL/GenBank/DDBJ databases">
        <authorList>
            <person name="Aslett M."/>
        </authorList>
    </citation>
    <scope>NUCLEOTIDE SEQUENCE [LARGE SCALE GENOMIC DNA]</scope>
    <source>
        <strain evidence="3">Lindley</strain>
    </source>
</reference>
<accession>A0A183BYQ7</accession>
<organism evidence="3 4">
    <name type="scientific">Globodera pallida</name>
    <name type="common">Potato cyst nematode worm</name>
    <name type="synonym">Heterodera pallida</name>
    <dbReference type="NCBI Taxonomy" id="36090"/>
    <lineage>
        <taxon>Eukaryota</taxon>
        <taxon>Metazoa</taxon>
        <taxon>Ecdysozoa</taxon>
        <taxon>Nematoda</taxon>
        <taxon>Chromadorea</taxon>
        <taxon>Rhabditida</taxon>
        <taxon>Tylenchina</taxon>
        <taxon>Tylenchomorpha</taxon>
        <taxon>Tylenchoidea</taxon>
        <taxon>Heteroderidae</taxon>
        <taxon>Heteroderinae</taxon>
        <taxon>Globodera</taxon>
    </lineage>
</organism>
<dbReference type="GO" id="GO:0031593">
    <property type="term" value="F:polyubiquitin modification-dependent protein binding"/>
    <property type="evidence" value="ECO:0007669"/>
    <property type="project" value="TreeGrafter"/>
</dbReference>
<dbReference type="AlphaFoldDB" id="A0A183BYQ7"/>
<keyword evidence="3" id="KW-1185">Reference proteome</keyword>
<sequence length="169" mass="18419">MTDYGSDDESIKMIELKFKTIQETYNVKVKENSTIAKLKKTMSQKLNQPEEKICLIFSGKILKDHENLTQHHIGDGMVLHMVIRNQPLTSTTSGSSNPPAPAAPTGGTGADFTAGHSPLGAISAALLNNPELVQGVLNSPFMESMLANPDYIRAVLSENPQFQQIIQVI</sequence>
<dbReference type="SUPFAM" id="SSF54236">
    <property type="entry name" value="Ubiquitin-like"/>
    <property type="match status" value="1"/>
</dbReference>
<feature type="domain" description="Ubiquitin-like" evidence="2">
    <location>
        <begin position="14"/>
        <end position="84"/>
    </location>
</feature>
<dbReference type="GO" id="GO:0006511">
    <property type="term" value="P:ubiquitin-dependent protein catabolic process"/>
    <property type="evidence" value="ECO:0007669"/>
    <property type="project" value="TreeGrafter"/>
</dbReference>
<evidence type="ECO:0000313" key="4">
    <source>
        <dbReference type="WBParaSite" id="GPLIN_000574700"/>
    </source>
</evidence>
<dbReference type="Proteomes" id="UP000050741">
    <property type="component" value="Unassembled WGS sequence"/>
</dbReference>
<proteinExistence type="predicted"/>
<name>A0A183BYQ7_GLOPA</name>
<dbReference type="GO" id="GO:0005829">
    <property type="term" value="C:cytosol"/>
    <property type="evidence" value="ECO:0007669"/>
    <property type="project" value="TreeGrafter"/>
</dbReference>
<feature type="region of interest" description="Disordered" evidence="1">
    <location>
        <begin position="88"/>
        <end position="109"/>
    </location>
</feature>
<reference evidence="3" key="2">
    <citation type="submission" date="2014-05" db="EMBL/GenBank/DDBJ databases">
        <title>The genome and life-stage specific transcriptomes of Globodera pallida elucidate key aspects of plant parasitism by a cyst nematode.</title>
        <authorList>
            <person name="Cotton J.A."/>
            <person name="Lilley C.J."/>
            <person name="Jones L.M."/>
            <person name="Kikuchi T."/>
            <person name="Reid A.J."/>
            <person name="Thorpe P."/>
            <person name="Tsai I.J."/>
            <person name="Beasley H."/>
            <person name="Blok V."/>
            <person name="Cock P.J.A."/>
            <person name="Van den Akker S.E."/>
            <person name="Holroyd N."/>
            <person name="Hunt M."/>
            <person name="Mantelin S."/>
            <person name="Naghra H."/>
            <person name="Pain A."/>
            <person name="Palomares-Rius J.E."/>
            <person name="Zarowiecki M."/>
            <person name="Berriman M."/>
            <person name="Jones J.T."/>
            <person name="Urwin P.E."/>
        </authorList>
    </citation>
    <scope>NUCLEOTIDE SEQUENCE [LARGE SCALE GENOMIC DNA]</scope>
    <source>
        <strain evidence="3">Lindley</strain>
    </source>
</reference>
<dbReference type="SMART" id="SM00213">
    <property type="entry name" value="UBQ"/>
    <property type="match status" value="1"/>
</dbReference>
<dbReference type="PANTHER" id="PTHR10677:SF3">
    <property type="entry name" value="FI07626P-RELATED"/>
    <property type="match status" value="1"/>
</dbReference>
<evidence type="ECO:0000313" key="3">
    <source>
        <dbReference type="Proteomes" id="UP000050741"/>
    </source>
</evidence>
<dbReference type="InterPro" id="IPR015496">
    <property type="entry name" value="Ubiquilin"/>
</dbReference>
<dbReference type="InterPro" id="IPR000626">
    <property type="entry name" value="Ubiquitin-like_dom"/>
</dbReference>
<reference evidence="4" key="3">
    <citation type="submission" date="2016-06" db="UniProtKB">
        <authorList>
            <consortium name="WormBaseParasite"/>
        </authorList>
    </citation>
    <scope>IDENTIFICATION</scope>
</reference>
<dbReference type="Pfam" id="PF23195">
    <property type="entry name" value="UBQLN1"/>
    <property type="match status" value="1"/>
</dbReference>
<evidence type="ECO:0000259" key="2">
    <source>
        <dbReference type="PROSITE" id="PS50053"/>
    </source>
</evidence>
<dbReference type="InterPro" id="IPR029071">
    <property type="entry name" value="Ubiquitin-like_domsf"/>
</dbReference>
<dbReference type="PROSITE" id="PS50053">
    <property type="entry name" value="UBIQUITIN_2"/>
    <property type="match status" value="1"/>
</dbReference>
<protein>
    <submittedName>
        <fullName evidence="4">Ubiquitin-like domain-containing protein</fullName>
    </submittedName>
</protein>
<evidence type="ECO:0000256" key="1">
    <source>
        <dbReference type="SAM" id="MobiDB-lite"/>
    </source>
</evidence>
<dbReference type="WBParaSite" id="GPLIN_000574700">
    <property type="protein sequence ID" value="GPLIN_000574700"/>
    <property type="gene ID" value="GPLIN_000574700"/>
</dbReference>
<dbReference type="SMART" id="SM00727">
    <property type="entry name" value="STI1"/>
    <property type="match status" value="1"/>
</dbReference>
<dbReference type="PANTHER" id="PTHR10677">
    <property type="entry name" value="UBIQUILIN"/>
    <property type="match status" value="1"/>
</dbReference>
<dbReference type="Pfam" id="PF00240">
    <property type="entry name" value="ubiquitin"/>
    <property type="match status" value="1"/>
</dbReference>
<dbReference type="Gene3D" id="3.10.20.90">
    <property type="entry name" value="Phosphatidylinositol 3-kinase Catalytic Subunit, Chain A, domain 1"/>
    <property type="match status" value="1"/>
</dbReference>